<dbReference type="EMBL" id="CM029049">
    <property type="protein sequence ID" value="KAG2573124.1"/>
    <property type="molecule type" value="Genomic_DNA"/>
</dbReference>
<evidence type="ECO:0000313" key="2">
    <source>
        <dbReference type="Proteomes" id="UP000823388"/>
    </source>
</evidence>
<organism evidence="1 2">
    <name type="scientific">Panicum virgatum</name>
    <name type="common">Blackwell switchgrass</name>
    <dbReference type="NCBI Taxonomy" id="38727"/>
    <lineage>
        <taxon>Eukaryota</taxon>
        <taxon>Viridiplantae</taxon>
        <taxon>Streptophyta</taxon>
        <taxon>Embryophyta</taxon>
        <taxon>Tracheophyta</taxon>
        <taxon>Spermatophyta</taxon>
        <taxon>Magnoliopsida</taxon>
        <taxon>Liliopsida</taxon>
        <taxon>Poales</taxon>
        <taxon>Poaceae</taxon>
        <taxon>PACMAD clade</taxon>
        <taxon>Panicoideae</taxon>
        <taxon>Panicodae</taxon>
        <taxon>Paniceae</taxon>
        <taxon>Panicinae</taxon>
        <taxon>Panicum</taxon>
        <taxon>Panicum sect. Hiantes</taxon>
    </lineage>
</organism>
<protein>
    <submittedName>
        <fullName evidence="1">Uncharacterized protein</fullName>
    </submittedName>
</protein>
<dbReference type="Proteomes" id="UP000823388">
    <property type="component" value="Chromosome 7K"/>
</dbReference>
<comment type="caution">
    <text evidence="1">The sequence shown here is derived from an EMBL/GenBank/DDBJ whole genome shotgun (WGS) entry which is preliminary data.</text>
</comment>
<proteinExistence type="predicted"/>
<reference evidence="1" key="1">
    <citation type="submission" date="2020-05" db="EMBL/GenBank/DDBJ databases">
        <title>WGS assembly of Panicum virgatum.</title>
        <authorList>
            <person name="Lovell J.T."/>
            <person name="Jenkins J."/>
            <person name="Shu S."/>
            <person name="Juenger T.E."/>
            <person name="Schmutz J."/>
        </authorList>
    </citation>
    <scope>NUCLEOTIDE SEQUENCE</scope>
    <source>
        <strain evidence="1">AP13</strain>
    </source>
</reference>
<gene>
    <name evidence="1" type="ORF">PVAP13_7KG229600</name>
</gene>
<accession>A0A8T0QNR4</accession>
<name>A0A8T0QNR4_PANVG</name>
<evidence type="ECO:0000313" key="1">
    <source>
        <dbReference type="EMBL" id="KAG2573124.1"/>
    </source>
</evidence>
<keyword evidence="2" id="KW-1185">Reference proteome</keyword>
<sequence length="135" mass="14554">MASAPVGNKRPRPLAVADDGFLMPTEFLCDALLCSSWSAGPGDRSHQTSPATRAFVAGPRARGGEIRFMDMSGEAATMSSGIRVAEDRTYSLDELGGWQFEIRLAWLSDSLHLVGIPRRATRPPAPVDKSRPGEL</sequence>
<dbReference type="AlphaFoldDB" id="A0A8T0QNR4"/>